<evidence type="ECO:0000313" key="3">
    <source>
        <dbReference type="Proteomes" id="UP000296049"/>
    </source>
</evidence>
<dbReference type="AlphaFoldDB" id="R0LBS9"/>
<name>R0LBS9_ANAPL</name>
<accession>R0LBS9</accession>
<gene>
    <name evidence="2" type="ORF">Anapl_04186</name>
</gene>
<organism evidence="2 3">
    <name type="scientific">Anas platyrhynchos</name>
    <name type="common">Mallard</name>
    <name type="synonym">Anas boschas</name>
    <dbReference type="NCBI Taxonomy" id="8839"/>
    <lineage>
        <taxon>Eukaryota</taxon>
        <taxon>Metazoa</taxon>
        <taxon>Chordata</taxon>
        <taxon>Craniata</taxon>
        <taxon>Vertebrata</taxon>
        <taxon>Euteleostomi</taxon>
        <taxon>Archelosauria</taxon>
        <taxon>Archosauria</taxon>
        <taxon>Dinosauria</taxon>
        <taxon>Saurischia</taxon>
        <taxon>Theropoda</taxon>
        <taxon>Coelurosauria</taxon>
        <taxon>Aves</taxon>
        <taxon>Neognathae</taxon>
        <taxon>Galloanserae</taxon>
        <taxon>Anseriformes</taxon>
        <taxon>Anatidae</taxon>
        <taxon>Anatinae</taxon>
        <taxon>Anas</taxon>
    </lineage>
</organism>
<protein>
    <submittedName>
        <fullName evidence="2">Uncharacterized protein</fullName>
    </submittedName>
</protein>
<feature type="region of interest" description="Disordered" evidence="1">
    <location>
        <begin position="122"/>
        <end position="149"/>
    </location>
</feature>
<keyword evidence="3" id="KW-1185">Reference proteome</keyword>
<evidence type="ECO:0000313" key="2">
    <source>
        <dbReference type="EMBL" id="EOA98889.1"/>
    </source>
</evidence>
<sequence>MATPFKIPKMDEASSFLSYEPRYTAHKKSLIFEVVIKEQDILVNTNSGRRGMCGDEAERTVKAKAATKRGSMALQTRSPSQGAPCCACFQGRASRGCAASGQSCTLKCILLKAVTMTKSIPKSGSRTWRSSQTTGHCRPQAMQSEEQTDDKLQEELEDLLSQQLNFFRAKKWTFFSLKEARQHICFNLRARITGEISHPCRAYVTSVSENALAEKLTGWKETQEKQGQTPRIQIPKSCAVSFVSEGDYVPGQGMLPAFYSKPEVQAWHRVMKDMCPRQTLWKMFTVKVTNACMNVHQAVEKAQVKRFKGMPAVKLEERQHTKHFPLLRASDSKSESAFTLTNVPLIG</sequence>
<feature type="compositionally biased region" description="Polar residues" evidence="1">
    <location>
        <begin position="122"/>
        <end position="135"/>
    </location>
</feature>
<dbReference type="Proteomes" id="UP000296049">
    <property type="component" value="Unassembled WGS sequence"/>
</dbReference>
<proteinExistence type="predicted"/>
<reference evidence="3" key="1">
    <citation type="journal article" date="2013" name="Nat. Genet.">
        <title>The duck genome and transcriptome provide insight into an avian influenza virus reservoir species.</title>
        <authorList>
            <person name="Huang Y."/>
            <person name="Li Y."/>
            <person name="Burt D.W."/>
            <person name="Chen H."/>
            <person name="Zhang Y."/>
            <person name="Qian W."/>
            <person name="Kim H."/>
            <person name="Gan S."/>
            <person name="Zhao Y."/>
            <person name="Li J."/>
            <person name="Yi K."/>
            <person name="Feng H."/>
            <person name="Zhu P."/>
            <person name="Li B."/>
            <person name="Liu Q."/>
            <person name="Fairley S."/>
            <person name="Magor K.E."/>
            <person name="Du Z."/>
            <person name="Hu X."/>
            <person name="Goodman L."/>
            <person name="Tafer H."/>
            <person name="Vignal A."/>
            <person name="Lee T."/>
            <person name="Kim K.W."/>
            <person name="Sheng Z."/>
            <person name="An Y."/>
            <person name="Searle S."/>
            <person name="Herrero J."/>
            <person name="Groenen M.A."/>
            <person name="Crooijmans R.P."/>
            <person name="Faraut T."/>
            <person name="Cai Q."/>
            <person name="Webster R.G."/>
            <person name="Aldridge J.R."/>
            <person name="Warren W.C."/>
            <person name="Bartschat S."/>
            <person name="Kehr S."/>
            <person name="Marz M."/>
            <person name="Stadler P.F."/>
            <person name="Smith J."/>
            <person name="Kraus R.H."/>
            <person name="Zhao Y."/>
            <person name="Ren L."/>
            <person name="Fei J."/>
            <person name="Morisson M."/>
            <person name="Kaiser P."/>
            <person name="Griffin D.K."/>
            <person name="Rao M."/>
            <person name="Pitel F."/>
            <person name="Wang J."/>
            <person name="Li N."/>
        </authorList>
    </citation>
    <scope>NUCLEOTIDE SEQUENCE [LARGE SCALE GENOMIC DNA]</scope>
</reference>
<evidence type="ECO:0000256" key="1">
    <source>
        <dbReference type="SAM" id="MobiDB-lite"/>
    </source>
</evidence>
<dbReference type="EMBL" id="KB743404">
    <property type="protein sequence ID" value="EOA98889.1"/>
    <property type="molecule type" value="Genomic_DNA"/>
</dbReference>